<evidence type="ECO:0000256" key="3">
    <source>
        <dbReference type="ARBA" id="ARBA00022691"/>
    </source>
</evidence>
<dbReference type="SUPFAM" id="SSF53335">
    <property type="entry name" value="S-adenosyl-L-methionine-dependent methyltransferases"/>
    <property type="match status" value="1"/>
</dbReference>
<dbReference type="GO" id="GO:0032259">
    <property type="term" value="P:methylation"/>
    <property type="evidence" value="ECO:0007669"/>
    <property type="project" value="UniProtKB-KW"/>
</dbReference>
<organism evidence="4">
    <name type="scientific">Rhinella marina erythrocytic-like virus</name>
    <dbReference type="NCBI Taxonomy" id="2859906"/>
    <lineage>
        <taxon>Viruses</taxon>
        <taxon>Varidnaviria</taxon>
        <taxon>Bamfordvirae</taxon>
        <taxon>Nucleocytoviricota</taxon>
        <taxon>Megaviricetes</taxon>
        <taxon>Pimascovirales</taxon>
        <taxon>Pimascovirales incertae sedis</taxon>
        <taxon>Iridoviridae</taxon>
    </lineage>
</organism>
<dbReference type="InterPro" id="IPR018117">
    <property type="entry name" value="C5_DNA_meth_AS"/>
</dbReference>
<evidence type="ECO:0000256" key="1">
    <source>
        <dbReference type="ARBA" id="ARBA00022603"/>
    </source>
</evidence>
<dbReference type="EMBL" id="MW582957">
    <property type="protein sequence ID" value="QXT57850.1"/>
    <property type="molecule type" value="Genomic_DNA"/>
</dbReference>
<evidence type="ECO:0000256" key="2">
    <source>
        <dbReference type="ARBA" id="ARBA00022679"/>
    </source>
</evidence>
<keyword evidence="1 4" id="KW-0489">Methyltransferase</keyword>
<dbReference type="InterPro" id="IPR029063">
    <property type="entry name" value="SAM-dependent_MTases_sf"/>
</dbReference>
<evidence type="ECO:0000313" key="4">
    <source>
        <dbReference type="EMBL" id="QXT57850.1"/>
    </source>
</evidence>
<name>A0A8F6UAE0_9VIRU</name>
<accession>A0A8F6UAE0</accession>
<keyword evidence="3" id="KW-0949">S-adenosyl-L-methionine</keyword>
<sequence>MRVLELFSGTKSVGKVTRMLGWTAVSLDLKNADININILEWDYKVYPKYYFDIIWASFPCETFSMTRQSNIGRVGKDGNLWTRERLVYEMETIGLPILRKTEEIVDYFEPKYYFLENPATGHAKNYIDRPMYILDYCQYAPSWGYRKRTAIWTNLTGFMPKLCVPNQCKAAYFSQETKKYRHILCTDSGNLHKNRKGTTTKERYRIPPQLIVELFKLTDLKPK</sequence>
<keyword evidence="2 4" id="KW-0808">Transferase</keyword>
<protein>
    <submittedName>
        <fullName evidence="4">Cytosine DNA methyltransferase</fullName>
    </submittedName>
</protein>
<dbReference type="PROSITE" id="PS00094">
    <property type="entry name" value="C5_MTASE_1"/>
    <property type="match status" value="1"/>
</dbReference>
<dbReference type="Gene3D" id="3.40.50.150">
    <property type="entry name" value="Vaccinia Virus protein VP39"/>
    <property type="match status" value="1"/>
</dbReference>
<dbReference type="GO" id="GO:0008168">
    <property type="term" value="F:methyltransferase activity"/>
    <property type="evidence" value="ECO:0007669"/>
    <property type="project" value="UniProtKB-KW"/>
</dbReference>
<reference evidence="4" key="1">
    <citation type="submission" date="2021-02" db="EMBL/GenBank/DDBJ databases">
        <title>Distinct virome patterns of the invasive cane toad (Rhinella marina) across its native and introduced ranges.</title>
        <authorList>
            <person name="Russo A.G."/>
            <person name="Harding E.F."/>
            <person name="Yan G.J."/>
            <person name="Selechnik D."/>
            <person name="Ducatez S."/>
            <person name="DeVore J.L."/>
            <person name="Zhou J."/>
            <person name="Sarma R.R."/>
            <person name="Lee Y.P."/>
            <person name="Richardson M.F."/>
            <person name="Shine R."/>
            <person name="Rollins L.A."/>
            <person name="White P.A."/>
        </authorList>
    </citation>
    <scope>NUCLEOTIDE SEQUENCE</scope>
</reference>
<proteinExistence type="predicted"/>